<gene>
    <name evidence="1" type="ORF">Q428_14320</name>
</gene>
<evidence type="ECO:0000313" key="2">
    <source>
        <dbReference type="Proteomes" id="UP000019681"/>
    </source>
</evidence>
<dbReference type="EMBL" id="AZQP01000083">
    <property type="protein sequence ID" value="EYE87250.1"/>
    <property type="molecule type" value="Genomic_DNA"/>
</dbReference>
<evidence type="ECO:0000313" key="1">
    <source>
        <dbReference type="EMBL" id="EYE87250.1"/>
    </source>
</evidence>
<accession>A0A017RTM2</accession>
<proteinExistence type="predicted"/>
<keyword evidence="2" id="KW-1185">Reference proteome</keyword>
<dbReference type="Proteomes" id="UP000019681">
    <property type="component" value="Unassembled WGS sequence"/>
</dbReference>
<sequence>MKDLQLNAAGLMNSVPGMGDSLAVKVRYGLGSGNH</sequence>
<dbReference type="STRING" id="1403537.Q428_14320"/>
<comment type="caution">
    <text evidence="1">The sequence shown here is derived from an EMBL/GenBank/DDBJ whole genome shotgun (WGS) entry which is preliminary data.</text>
</comment>
<reference evidence="1 2" key="1">
    <citation type="journal article" date="2014" name="Genome Announc.">
        <title>Draft Genome Sequence of Fervidicella metallireducens Strain AeBT, an Iron-Reducing Thermoanaerobe from the Great Artesian Basin.</title>
        <authorList>
            <person name="Patel B.K."/>
        </authorList>
    </citation>
    <scope>NUCLEOTIDE SEQUENCE [LARGE SCALE GENOMIC DNA]</scope>
    <source>
        <strain evidence="1 2">AeB</strain>
    </source>
</reference>
<dbReference type="AlphaFoldDB" id="A0A017RTM2"/>
<protein>
    <submittedName>
        <fullName evidence="1">Uncharacterized protein</fullName>
    </submittedName>
</protein>
<name>A0A017RTM2_9CLOT</name>
<organism evidence="1 2">
    <name type="scientific">Fervidicella metallireducens AeB</name>
    <dbReference type="NCBI Taxonomy" id="1403537"/>
    <lineage>
        <taxon>Bacteria</taxon>
        <taxon>Bacillati</taxon>
        <taxon>Bacillota</taxon>
        <taxon>Clostridia</taxon>
        <taxon>Eubacteriales</taxon>
        <taxon>Clostridiaceae</taxon>
        <taxon>Fervidicella</taxon>
    </lineage>
</organism>